<comment type="caution">
    <text evidence="1">The sequence shown here is derived from an EMBL/GenBank/DDBJ whole genome shotgun (WGS) entry which is preliminary data.</text>
</comment>
<dbReference type="SUPFAM" id="SSF50965">
    <property type="entry name" value="Galactose oxidase, central domain"/>
    <property type="match status" value="1"/>
</dbReference>
<dbReference type="InterPro" id="IPR011043">
    <property type="entry name" value="Gal_Oxase/kelch_b-propeller"/>
</dbReference>
<dbReference type="Proteomes" id="UP000274822">
    <property type="component" value="Unassembled WGS sequence"/>
</dbReference>
<accession>A0A433QX46</accession>
<organism evidence="1 2">
    <name type="scientific">Jimgerdemannia flammicorona</name>
    <dbReference type="NCBI Taxonomy" id="994334"/>
    <lineage>
        <taxon>Eukaryota</taxon>
        <taxon>Fungi</taxon>
        <taxon>Fungi incertae sedis</taxon>
        <taxon>Mucoromycota</taxon>
        <taxon>Mucoromycotina</taxon>
        <taxon>Endogonomycetes</taxon>
        <taxon>Endogonales</taxon>
        <taxon>Endogonaceae</taxon>
        <taxon>Jimgerdemannia</taxon>
    </lineage>
</organism>
<dbReference type="EMBL" id="RBNJ01000549">
    <property type="protein sequence ID" value="RUS34369.1"/>
    <property type="molecule type" value="Genomic_DNA"/>
</dbReference>
<dbReference type="Gene3D" id="2.120.10.80">
    <property type="entry name" value="Kelch-type beta propeller"/>
    <property type="match status" value="1"/>
</dbReference>
<reference evidence="1 2" key="1">
    <citation type="journal article" date="2018" name="New Phytol.">
        <title>Phylogenomics of Endogonaceae and evolution of mycorrhizas within Mucoromycota.</title>
        <authorList>
            <person name="Chang Y."/>
            <person name="Desiro A."/>
            <person name="Na H."/>
            <person name="Sandor L."/>
            <person name="Lipzen A."/>
            <person name="Clum A."/>
            <person name="Barry K."/>
            <person name="Grigoriev I.V."/>
            <person name="Martin F.M."/>
            <person name="Stajich J.E."/>
            <person name="Smith M.E."/>
            <person name="Bonito G."/>
            <person name="Spatafora J.W."/>
        </authorList>
    </citation>
    <scope>NUCLEOTIDE SEQUENCE [LARGE SCALE GENOMIC DNA]</scope>
    <source>
        <strain evidence="1 2">AD002</strain>
    </source>
</reference>
<evidence type="ECO:0000313" key="2">
    <source>
        <dbReference type="Proteomes" id="UP000274822"/>
    </source>
</evidence>
<gene>
    <name evidence="1" type="ORF">BC938DRAFT_480948</name>
</gene>
<dbReference type="AlphaFoldDB" id="A0A433QX46"/>
<evidence type="ECO:0000313" key="1">
    <source>
        <dbReference type="EMBL" id="RUS34369.1"/>
    </source>
</evidence>
<sequence length="80" mass="8783">MAILYSIELSIGGFSDDLLAIIECSDTFGFAKYNVVTKTWSLPSDYANVPQQRRLMSAAWTPSGVAYIWGGYSDVYSGES</sequence>
<dbReference type="InterPro" id="IPR015915">
    <property type="entry name" value="Kelch-typ_b-propeller"/>
</dbReference>
<name>A0A433QX46_9FUNG</name>
<proteinExistence type="predicted"/>
<keyword evidence="2" id="KW-1185">Reference proteome</keyword>
<protein>
    <submittedName>
        <fullName evidence="1">Uncharacterized protein</fullName>
    </submittedName>
</protein>